<keyword evidence="4 10" id="KW-0812">Transmembrane</keyword>
<keyword evidence="2" id="KW-0813">Transport</keyword>
<evidence type="ECO:0000256" key="2">
    <source>
        <dbReference type="ARBA" id="ARBA00022448"/>
    </source>
</evidence>
<dbReference type="STRING" id="1081102.A0A167W877"/>
<evidence type="ECO:0000256" key="6">
    <source>
        <dbReference type="ARBA" id="ARBA00022840"/>
    </source>
</evidence>
<accession>A0A167W877</accession>
<protein>
    <submittedName>
        <fullName evidence="13">ABC transporter, transmembrane domain, type 1</fullName>
    </submittedName>
</protein>
<dbReference type="Pfam" id="PF00664">
    <property type="entry name" value="ABC_membrane"/>
    <property type="match status" value="1"/>
</dbReference>
<dbReference type="InterPro" id="IPR036640">
    <property type="entry name" value="ABC1_TM_sf"/>
</dbReference>
<organism evidence="13 14">
    <name type="scientific">Niveomyces insectorum RCEF 264</name>
    <dbReference type="NCBI Taxonomy" id="1081102"/>
    <lineage>
        <taxon>Eukaryota</taxon>
        <taxon>Fungi</taxon>
        <taxon>Dikarya</taxon>
        <taxon>Ascomycota</taxon>
        <taxon>Pezizomycotina</taxon>
        <taxon>Sordariomycetes</taxon>
        <taxon>Hypocreomycetidae</taxon>
        <taxon>Hypocreales</taxon>
        <taxon>Cordycipitaceae</taxon>
        <taxon>Niveomyces</taxon>
    </lineage>
</organism>
<dbReference type="InterPro" id="IPR027417">
    <property type="entry name" value="P-loop_NTPase"/>
</dbReference>
<feature type="transmembrane region" description="Helical" evidence="10">
    <location>
        <begin position="577"/>
        <end position="596"/>
    </location>
</feature>
<dbReference type="SUPFAM" id="SSF52540">
    <property type="entry name" value="P-loop containing nucleoside triphosphate hydrolases"/>
    <property type="match status" value="1"/>
</dbReference>
<evidence type="ECO:0000256" key="3">
    <source>
        <dbReference type="ARBA" id="ARBA00022475"/>
    </source>
</evidence>
<dbReference type="InterPro" id="IPR050173">
    <property type="entry name" value="ABC_transporter_C-like"/>
</dbReference>
<reference evidence="13 14" key="1">
    <citation type="journal article" date="2016" name="Genome Biol. Evol.">
        <title>Divergent and convergent evolution of fungal pathogenicity.</title>
        <authorList>
            <person name="Shang Y."/>
            <person name="Xiao G."/>
            <person name="Zheng P."/>
            <person name="Cen K."/>
            <person name="Zhan S."/>
            <person name="Wang C."/>
        </authorList>
    </citation>
    <scope>NUCLEOTIDE SEQUENCE [LARGE SCALE GENOMIC DNA]</scope>
    <source>
        <strain evidence="13 14">RCEF 264</strain>
    </source>
</reference>
<evidence type="ECO:0000259" key="11">
    <source>
        <dbReference type="PROSITE" id="PS50893"/>
    </source>
</evidence>
<name>A0A167W877_9HYPO</name>
<keyword evidence="14" id="KW-1185">Reference proteome</keyword>
<dbReference type="Gene3D" id="3.40.50.300">
    <property type="entry name" value="P-loop containing nucleotide triphosphate hydrolases"/>
    <property type="match status" value="1"/>
</dbReference>
<proteinExistence type="predicted"/>
<sequence length="1017" mass="113087">MGEETPAPVPVSGSLPRGNQWHTGPERLLVVELIDANRVRSLPYQSRSARHSRQSRGTNTATNRSKFVWFVKSVQPLCLGLLHDVGHQTPISGWHGTPACPGSFQVHAALPDHQDDVLDGRPVAAGCSWMGTDRRLAAGLSWASHFKRLLLPDDVSIRHVDSRQSLQYDIHQDVESQQHGSRRVRGGIAHVHGHREHLSKRANLHELWASPIEAAVAVFLLYRQLGLAALAPIVVAILVTNGMLQLARFFGTAKKKWMRGIQTRVDVTASVLASMKEVKMLGLSDVVATMIQNLRVTELDLSKQYRRLMTIQTFIAMNTATISPLATFATFVVISNSTGRLFNTETDYTSLSLIYLLLPLEERNHFDPDEADTLVAITGASFGWSPRNFPKHTILFAALVILYAGGFRMTALVLSFWTHTAEESDQATNNFYLGLFGMLTAFFSRTDVGVTTNRFSQDMSVVDTELPFALIDFCVNFALIIMSIILMCVFSGYFAAVLVPFIAFCWLLQNFYVRTSRQVRLFDLEAKSPLFTQFLDLLQGLSTVRAFAWGPRFVERYLDLLDASQKPFYLLYCIQRWLGLVLDLLTAVLVTVMMALAVKLRAQLSPSYVALAFVQIMSFGQSLARVIQDWTQFETSFGAVARVKTFCTDTESEKGPAETGAVPENWPAHGRVTIENLTASYDTRGGSEPVLRGVSLDIPAGAKVGICGRSGSGKSSLLGCILRLLEVGPGSRITIDGVDITTLPRQAVRAAVAVVPQHPFFLKHTSLRDNLVVLRRQRHGQEHEGQEQQQSDDDNKILQVLRQLKMDEVVDRLGGLDSPLDAERLSQGQRQLLCIARAMLARNWIILIDEASSNVGERSERLIRDVMRQQFAGCTVIAVAHRLGAVVDFNRVAGHELHLPSGPSVGHRSLNKYDRQNLHNYPPLAEREKQAELAIEADVKLDEDFVDVEDDEGVRKAKAASRVLTQRNKATSARTAKVNILKVERRQEMAQIMAADKSRIKLSAHSIGQVFRFLGRT</sequence>
<dbReference type="OrthoDB" id="4867492at2759"/>
<evidence type="ECO:0000256" key="1">
    <source>
        <dbReference type="ARBA" id="ARBA00004651"/>
    </source>
</evidence>
<dbReference type="InterPro" id="IPR003439">
    <property type="entry name" value="ABC_transporter-like_ATP-bd"/>
</dbReference>
<feature type="transmembrane region" description="Helical" evidence="10">
    <location>
        <begin position="313"/>
        <end position="334"/>
    </location>
</feature>
<dbReference type="GO" id="GO:0140359">
    <property type="term" value="F:ABC-type transporter activity"/>
    <property type="evidence" value="ECO:0007669"/>
    <property type="project" value="InterPro"/>
</dbReference>
<gene>
    <name evidence="13" type="ORF">SPI_03620</name>
</gene>
<keyword evidence="6" id="KW-0067">ATP-binding</keyword>
<dbReference type="PROSITE" id="PS50929">
    <property type="entry name" value="ABC_TM1F"/>
    <property type="match status" value="2"/>
</dbReference>
<dbReference type="InterPro" id="IPR044726">
    <property type="entry name" value="ABCC_6TM_D2"/>
</dbReference>
<evidence type="ECO:0000256" key="5">
    <source>
        <dbReference type="ARBA" id="ARBA00022741"/>
    </source>
</evidence>
<dbReference type="InterPro" id="IPR017871">
    <property type="entry name" value="ABC_transporter-like_CS"/>
</dbReference>
<dbReference type="EMBL" id="AZHD01000005">
    <property type="protein sequence ID" value="OAA63457.1"/>
    <property type="molecule type" value="Genomic_DNA"/>
</dbReference>
<keyword evidence="5" id="KW-0547">Nucleotide-binding</keyword>
<keyword evidence="3" id="KW-1003">Cell membrane</keyword>
<comment type="caution">
    <text evidence="13">The sequence shown here is derived from an EMBL/GenBank/DDBJ whole genome shotgun (WGS) entry which is preliminary data.</text>
</comment>
<evidence type="ECO:0000256" key="4">
    <source>
        <dbReference type="ARBA" id="ARBA00022692"/>
    </source>
</evidence>
<dbReference type="GO" id="GO:0005886">
    <property type="term" value="C:plasma membrane"/>
    <property type="evidence" value="ECO:0007669"/>
    <property type="project" value="UniProtKB-SubCell"/>
</dbReference>
<feature type="domain" description="ABC transporter" evidence="11">
    <location>
        <begin position="672"/>
        <end position="926"/>
    </location>
</feature>
<dbReference type="SUPFAM" id="SSF90123">
    <property type="entry name" value="ABC transporter transmembrane region"/>
    <property type="match status" value="1"/>
</dbReference>
<dbReference type="PROSITE" id="PS00211">
    <property type="entry name" value="ABC_TRANSPORTER_1"/>
    <property type="match status" value="1"/>
</dbReference>
<evidence type="ECO:0000256" key="10">
    <source>
        <dbReference type="SAM" id="Phobius"/>
    </source>
</evidence>
<feature type="region of interest" description="Disordered" evidence="9">
    <location>
        <begin position="1"/>
        <end position="20"/>
    </location>
</feature>
<feature type="transmembrane region" description="Helical" evidence="10">
    <location>
        <begin position="394"/>
        <end position="417"/>
    </location>
</feature>
<dbReference type="InterPro" id="IPR003593">
    <property type="entry name" value="AAA+_ATPase"/>
</dbReference>
<evidence type="ECO:0000256" key="8">
    <source>
        <dbReference type="ARBA" id="ARBA00023136"/>
    </source>
</evidence>
<feature type="transmembrane region" description="Helical" evidence="10">
    <location>
        <begin position="228"/>
        <end position="250"/>
    </location>
</feature>
<keyword evidence="7 10" id="KW-1133">Transmembrane helix</keyword>
<dbReference type="SMART" id="SM00382">
    <property type="entry name" value="AAA"/>
    <property type="match status" value="1"/>
</dbReference>
<keyword evidence="8 10" id="KW-0472">Membrane</keyword>
<feature type="transmembrane region" description="Helical" evidence="10">
    <location>
        <begin position="493"/>
        <end position="512"/>
    </location>
</feature>
<dbReference type="Proteomes" id="UP000076874">
    <property type="component" value="Unassembled WGS sequence"/>
</dbReference>
<feature type="domain" description="ABC transmembrane type-1" evidence="12">
    <location>
        <begin position="204"/>
        <end position="337"/>
    </location>
</feature>
<evidence type="ECO:0000256" key="7">
    <source>
        <dbReference type="ARBA" id="ARBA00022989"/>
    </source>
</evidence>
<dbReference type="PANTHER" id="PTHR24223">
    <property type="entry name" value="ATP-BINDING CASSETTE SUB-FAMILY C"/>
    <property type="match status" value="1"/>
</dbReference>
<dbReference type="InterPro" id="IPR011527">
    <property type="entry name" value="ABC1_TM_dom"/>
</dbReference>
<dbReference type="Pfam" id="PF00005">
    <property type="entry name" value="ABC_tran"/>
    <property type="match status" value="1"/>
</dbReference>
<dbReference type="PANTHER" id="PTHR24223:SF269">
    <property type="entry name" value="ABC MULTIDRUG TRANSPORTER (EUROFUNG)-RELATED"/>
    <property type="match status" value="1"/>
</dbReference>
<dbReference type="GO" id="GO:0005524">
    <property type="term" value="F:ATP binding"/>
    <property type="evidence" value="ECO:0007669"/>
    <property type="project" value="UniProtKB-KW"/>
</dbReference>
<dbReference type="AlphaFoldDB" id="A0A167W877"/>
<evidence type="ECO:0000313" key="13">
    <source>
        <dbReference type="EMBL" id="OAA63457.1"/>
    </source>
</evidence>
<dbReference type="CDD" id="cd18580">
    <property type="entry name" value="ABC_6TM_ABCC_D2"/>
    <property type="match status" value="1"/>
</dbReference>
<feature type="domain" description="ABC transmembrane type-1" evidence="12">
    <location>
        <begin position="441"/>
        <end position="635"/>
    </location>
</feature>
<dbReference type="GO" id="GO:0016887">
    <property type="term" value="F:ATP hydrolysis activity"/>
    <property type="evidence" value="ECO:0007669"/>
    <property type="project" value="InterPro"/>
</dbReference>
<comment type="subcellular location">
    <subcellularLocation>
        <location evidence="1">Cell membrane</location>
        <topology evidence="1">Multi-pass membrane protein</topology>
    </subcellularLocation>
</comment>
<evidence type="ECO:0000259" key="12">
    <source>
        <dbReference type="PROSITE" id="PS50929"/>
    </source>
</evidence>
<dbReference type="PROSITE" id="PS50893">
    <property type="entry name" value="ABC_TRANSPORTER_2"/>
    <property type="match status" value="1"/>
</dbReference>
<dbReference type="Gene3D" id="1.20.1560.10">
    <property type="entry name" value="ABC transporter type 1, transmembrane domain"/>
    <property type="match status" value="2"/>
</dbReference>
<evidence type="ECO:0000313" key="14">
    <source>
        <dbReference type="Proteomes" id="UP000076874"/>
    </source>
</evidence>
<feature type="transmembrane region" description="Helical" evidence="10">
    <location>
        <begin position="429"/>
        <end position="446"/>
    </location>
</feature>
<evidence type="ECO:0000256" key="9">
    <source>
        <dbReference type="SAM" id="MobiDB-lite"/>
    </source>
</evidence>